<feature type="transmembrane region" description="Helical" evidence="10">
    <location>
        <begin position="422"/>
        <end position="442"/>
    </location>
</feature>
<evidence type="ECO:0000256" key="10">
    <source>
        <dbReference type="SAM" id="Phobius"/>
    </source>
</evidence>
<comment type="caution">
    <text evidence="12">The sequence shown here is derived from an EMBL/GenBank/DDBJ whole genome shotgun (WGS) entry which is preliminary data.</text>
</comment>
<dbReference type="PANTHER" id="PTHR16228">
    <property type="entry name" value="DIVALENT CATION TRANSPORTER SOLUTE CARRIER FAMILY 41"/>
    <property type="match status" value="1"/>
</dbReference>
<comment type="similarity">
    <text evidence="2">Belongs to the SLC41A transporter family.</text>
</comment>
<feature type="transmembrane region" description="Helical" evidence="10">
    <location>
        <begin position="184"/>
        <end position="212"/>
    </location>
</feature>
<organism evidence="12 13">
    <name type="scientific">Lichtheimia ornata</name>
    <dbReference type="NCBI Taxonomy" id="688661"/>
    <lineage>
        <taxon>Eukaryota</taxon>
        <taxon>Fungi</taxon>
        <taxon>Fungi incertae sedis</taxon>
        <taxon>Mucoromycota</taxon>
        <taxon>Mucoromycotina</taxon>
        <taxon>Mucoromycetes</taxon>
        <taxon>Mucorales</taxon>
        <taxon>Lichtheimiaceae</taxon>
        <taxon>Lichtheimia</taxon>
    </lineage>
</organism>
<dbReference type="GeneID" id="83213260"/>
<evidence type="ECO:0000313" key="13">
    <source>
        <dbReference type="Proteomes" id="UP001234581"/>
    </source>
</evidence>
<dbReference type="Gene3D" id="1.10.357.20">
    <property type="entry name" value="SLC41 divalent cation transporters, integral membrane domain"/>
    <property type="match status" value="2"/>
</dbReference>
<dbReference type="InterPro" id="IPR006667">
    <property type="entry name" value="SLC41_membr_dom"/>
</dbReference>
<protein>
    <recommendedName>
        <fullName evidence="11">SLC41A/MgtE integral membrane domain-containing protein</fullName>
    </recommendedName>
</protein>
<keyword evidence="5" id="KW-0460">Magnesium</keyword>
<feature type="region of interest" description="Disordered" evidence="9">
    <location>
        <begin position="19"/>
        <end position="80"/>
    </location>
</feature>
<evidence type="ECO:0000256" key="5">
    <source>
        <dbReference type="ARBA" id="ARBA00022842"/>
    </source>
</evidence>
<feature type="transmembrane region" description="Helical" evidence="10">
    <location>
        <begin position="294"/>
        <end position="316"/>
    </location>
</feature>
<keyword evidence="8 10" id="KW-0472">Membrane</keyword>
<feature type="transmembrane region" description="Helical" evidence="10">
    <location>
        <begin position="110"/>
        <end position="128"/>
    </location>
</feature>
<feature type="transmembrane region" description="Helical" evidence="10">
    <location>
        <begin position="463"/>
        <end position="486"/>
    </location>
</feature>
<dbReference type="AlphaFoldDB" id="A0AAD7V458"/>
<gene>
    <name evidence="12" type="ORF">O0I10_005848</name>
</gene>
<evidence type="ECO:0000256" key="4">
    <source>
        <dbReference type="ARBA" id="ARBA00022692"/>
    </source>
</evidence>
<feature type="domain" description="SLC41A/MgtE integral membrane" evidence="11">
    <location>
        <begin position="360"/>
        <end position="481"/>
    </location>
</feature>
<feature type="domain" description="SLC41A/MgtE integral membrane" evidence="11">
    <location>
        <begin position="147"/>
        <end position="284"/>
    </location>
</feature>
<dbReference type="Proteomes" id="UP001234581">
    <property type="component" value="Unassembled WGS sequence"/>
</dbReference>
<evidence type="ECO:0000256" key="2">
    <source>
        <dbReference type="ARBA" id="ARBA00009749"/>
    </source>
</evidence>
<dbReference type="FunFam" id="1.10.357.20:FF:000001">
    <property type="entry name" value="Solute carrier family 41 member 2"/>
    <property type="match status" value="1"/>
</dbReference>
<dbReference type="Pfam" id="PF01769">
    <property type="entry name" value="MgtE"/>
    <property type="match status" value="2"/>
</dbReference>
<feature type="transmembrane region" description="Helical" evidence="10">
    <location>
        <begin position="323"/>
        <end position="344"/>
    </location>
</feature>
<dbReference type="SUPFAM" id="SSF161093">
    <property type="entry name" value="MgtE membrane domain-like"/>
    <property type="match status" value="2"/>
</dbReference>
<dbReference type="RefSeq" id="XP_058343408.1">
    <property type="nucleotide sequence ID" value="XM_058485885.1"/>
</dbReference>
<dbReference type="GO" id="GO:0008324">
    <property type="term" value="F:monoatomic cation transmembrane transporter activity"/>
    <property type="evidence" value="ECO:0007669"/>
    <property type="project" value="InterPro"/>
</dbReference>
<feature type="transmembrane region" description="Helical" evidence="10">
    <location>
        <begin position="265"/>
        <end position="288"/>
    </location>
</feature>
<evidence type="ECO:0000313" key="12">
    <source>
        <dbReference type="EMBL" id="KAJ8658495.1"/>
    </source>
</evidence>
<dbReference type="EMBL" id="JARTCD010000024">
    <property type="protein sequence ID" value="KAJ8658495.1"/>
    <property type="molecule type" value="Genomic_DNA"/>
</dbReference>
<sequence>MHTSQRHHGAEYIELSAGTADHHHHHHHSTDLDDVDDPPDDPSSIERQAMLSPTKRRYSDVESQPLASMSDSRRLSSSSTPFLVDSDPVINNDKDSIMETGYTSIMAREALPSLIISVIGLIVAGVLMDKFQGWDVFTKTPELFILVPILLNLKGNLEMNLAARFSTAANLGELDHGPTRRSLVIGNLALLQVQALVSGAIAGLASFALGLVTKPGGNASTYFECMYMTSSAMISAAASSAILGVFMCGLIILCRHLRVNPDNIACPMASSTGDIVTLVLLAGCAVGLQGKMHSLLSTFLFLAMVALLPLFGIIVWKNVHVKELLFGGWTPILVAMVISSLAGVVLEKYVEEYKGVALLTPVLIGLAGNLGSIYASRISTCLHCETKEDYKLVEFTLLIMNIPVQVVFLIIIWAFHMGQLNYNFWFCLAYFCVSMICTWISLKSGKIMTLAFWKRGFDPDTYVLPYLTAGIDVVGTGLLVLAFAFLTVSGANDMSQQVAGQSQ</sequence>
<feature type="transmembrane region" description="Helical" evidence="10">
    <location>
        <begin position="356"/>
        <end position="375"/>
    </location>
</feature>
<evidence type="ECO:0000256" key="8">
    <source>
        <dbReference type="ARBA" id="ARBA00023136"/>
    </source>
</evidence>
<comment type="subcellular location">
    <subcellularLocation>
        <location evidence="1">Membrane</location>
        <topology evidence="1">Multi-pass membrane protein</topology>
    </subcellularLocation>
</comment>
<feature type="transmembrane region" description="Helical" evidence="10">
    <location>
        <begin position="395"/>
        <end position="416"/>
    </location>
</feature>
<reference evidence="12 13" key="1">
    <citation type="submission" date="2023-03" db="EMBL/GenBank/DDBJ databases">
        <title>Genome sequence of Lichtheimia ornata CBS 291.66.</title>
        <authorList>
            <person name="Mohabir J.T."/>
            <person name="Shea T.P."/>
            <person name="Kurbessoian T."/>
            <person name="Berby B."/>
            <person name="Fontaine J."/>
            <person name="Livny J."/>
            <person name="Gnirke A."/>
            <person name="Stajich J.E."/>
            <person name="Cuomo C.A."/>
        </authorList>
    </citation>
    <scope>NUCLEOTIDE SEQUENCE [LARGE SCALE GENOMIC DNA]</scope>
    <source>
        <strain evidence="12">CBS 291.66</strain>
    </source>
</reference>
<dbReference type="PANTHER" id="PTHR16228:SF7">
    <property type="entry name" value="SLC41A_MGTE INTEGRAL MEMBRANE DOMAIN-CONTAINING PROTEIN"/>
    <property type="match status" value="1"/>
</dbReference>
<keyword evidence="13" id="KW-1185">Reference proteome</keyword>
<evidence type="ECO:0000256" key="9">
    <source>
        <dbReference type="SAM" id="MobiDB-lite"/>
    </source>
</evidence>
<dbReference type="GO" id="GO:0005886">
    <property type="term" value="C:plasma membrane"/>
    <property type="evidence" value="ECO:0007669"/>
    <property type="project" value="TreeGrafter"/>
</dbReference>
<evidence type="ECO:0000256" key="7">
    <source>
        <dbReference type="ARBA" id="ARBA00023065"/>
    </source>
</evidence>
<evidence type="ECO:0000256" key="3">
    <source>
        <dbReference type="ARBA" id="ARBA00022448"/>
    </source>
</evidence>
<evidence type="ECO:0000256" key="1">
    <source>
        <dbReference type="ARBA" id="ARBA00004141"/>
    </source>
</evidence>
<keyword evidence="3" id="KW-0813">Transport</keyword>
<dbReference type="InterPro" id="IPR045349">
    <property type="entry name" value="SLC41A1-3"/>
</dbReference>
<evidence type="ECO:0000259" key="11">
    <source>
        <dbReference type="Pfam" id="PF01769"/>
    </source>
</evidence>
<proteinExistence type="inferred from homology"/>
<keyword evidence="6 10" id="KW-1133">Transmembrane helix</keyword>
<dbReference type="InterPro" id="IPR036739">
    <property type="entry name" value="SLC41_membr_dom_sf"/>
</dbReference>
<accession>A0AAD7V458</accession>
<keyword evidence="7" id="KW-0406">Ion transport</keyword>
<name>A0AAD7V458_9FUNG</name>
<feature type="transmembrane region" description="Helical" evidence="10">
    <location>
        <begin position="232"/>
        <end position="253"/>
    </location>
</feature>
<evidence type="ECO:0000256" key="6">
    <source>
        <dbReference type="ARBA" id="ARBA00022989"/>
    </source>
</evidence>
<keyword evidence="4 10" id="KW-0812">Transmembrane</keyword>